<proteinExistence type="predicted"/>
<accession>A0A645DGL3</accession>
<gene>
    <name evidence="1" type="ORF">SDC9_135580</name>
</gene>
<dbReference type="EMBL" id="VSSQ01036089">
    <property type="protein sequence ID" value="MPM88476.1"/>
    <property type="molecule type" value="Genomic_DNA"/>
</dbReference>
<comment type="caution">
    <text evidence="1">The sequence shown here is derived from an EMBL/GenBank/DDBJ whole genome shotgun (WGS) entry which is preliminary data.</text>
</comment>
<name>A0A645DGL3_9ZZZZ</name>
<protein>
    <submittedName>
        <fullName evidence="1">Uncharacterized protein</fullName>
    </submittedName>
</protein>
<organism evidence="1">
    <name type="scientific">bioreactor metagenome</name>
    <dbReference type="NCBI Taxonomy" id="1076179"/>
    <lineage>
        <taxon>unclassified sequences</taxon>
        <taxon>metagenomes</taxon>
        <taxon>ecological metagenomes</taxon>
    </lineage>
</organism>
<reference evidence="1" key="1">
    <citation type="submission" date="2019-08" db="EMBL/GenBank/DDBJ databases">
        <authorList>
            <person name="Kucharzyk K."/>
            <person name="Murdoch R.W."/>
            <person name="Higgins S."/>
            <person name="Loffler F."/>
        </authorList>
    </citation>
    <scope>NUCLEOTIDE SEQUENCE</scope>
</reference>
<dbReference type="AlphaFoldDB" id="A0A645DGL3"/>
<sequence length="211" mass="24496">MLTQFRCFAHSHLFQNLGSRKNSFSIFSRNFQINIFPRPYRQIDGVELLFQFIQQKVVAQSLIKLKFHAQFFYQFGLLFQNILWQTILRNTETCYSSGVGQSIVNGDLMPEAHKIKGSCKPCRAGAYNGNPFSGRRQFLFNQFIVDLVLFSELIHGVCQISVDLALRNRLIQHFTAAAHLTMEVTNPPYRSRQRIIAQRKFKGIFHTVFLN</sequence>
<evidence type="ECO:0000313" key="1">
    <source>
        <dbReference type="EMBL" id="MPM88476.1"/>
    </source>
</evidence>